<dbReference type="Proteomes" id="UP000244248">
    <property type="component" value="Unassembled WGS sequence"/>
</dbReference>
<name>A0A2T5MB34_9GAMM</name>
<feature type="transmembrane region" description="Helical" evidence="1">
    <location>
        <begin position="73"/>
        <end position="90"/>
    </location>
</feature>
<protein>
    <submittedName>
        <fullName evidence="2">Uncharacterized protein</fullName>
    </submittedName>
</protein>
<keyword evidence="1" id="KW-0812">Transmembrane</keyword>
<accession>A0A2T5MB34</accession>
<evidence type="ECO:0000256" key="1">
    <source>
        <dbReference type="SAM" id="Phobius"/>
    </source>
</evidence>
<organism evidence="2 3">
    <name type="scientific">Stenotrophobium rhamnosiphilum</name>
    <dbReference type="NCBI Taxonomy" id="2029166"/>
    <lineage>
        <taxon>Bacteria</taxon>
        <taxon>Pseudomonadati</taxon>
        <taxon>Pseudomonadota</taxon>
        <taxon>Gammaproteobacteria</taxon>
        <taxon>Nevskiales</taxon>
        <taxon>Nevskiaceae</taxon>
        <taxon>Stenotrophobium</taxon>
    </lineage>
</organism>
<keyword evidence="1" id="KW-1133">Transmembrane helix</keyword>
<evidence type="ECO:0000313" key="3">
    <source>
        <dbReference type="Proteomes" id="UP000244248"/>
    </source>
</evidence>
<reference evidence="2 3" key="1">
    <citation type="submission" date="2018-04" db="EMBL/GenBank/DDBJ databases">
        <title>Novel species isolated from glacier.</title>
        <authorList>
            <person name="Liu Q."/>
            <person name="Xin Y.-H."/>
        </authorList>
    </citation>
    <scope>NUCLEOTIDE SEQUENCE [LARGE SCALE GENOMIC DNA]</scope>
    <source>
        <strain evidence="2 3">GT1R17</strain>
    </source>
</reference>
<keyword evidence="1" id="KW-0472">Membrane</keyword>
<evidence type="ECO:0000313" key="2">
    <source>
        <dbReference type="EMBL" id="PTU27727.1"/>
    </source>
</evidence>
<gene>
    <name evidence="2" type="ORF">CJD38_18140</name>
</gene>
<dbReference type="EMBL" id="QANS01000012">
    <property type="protein sequence ID" value="PTU27727.1"/>
    <property type="molecule type" value="Genomic_DNA"/>
</dbReference>
<sequence>MQTNQIDPAILIKLREHKEHANHSCLECGYQGLMGTFKISRDRPPGQKVVIFALWVLAGISLFLNFFFGPISFGWFIAAGVLWGFILLVFDSMLEVTYFQCPACDKTLGSHSD</sequence>
<keyword evidence="3" id="KW-1185">Reference proteome</keyword>
<proteinExistence type="predicted"/>
<dbReference type="AlphaFoldDB" id="A0A2T5MB34"/>
<comment type="caution">
    <text evidence="2">The sequence shown here is derived from an EMBL/GenBank/DDBJ whole genome shotgun (WGS) entry which is preliminary data.</text>
</comment>
<feature type="transmembrane region" description="Helical" evidence="1">
    <location>
        <begin position="49"/>
        <end position="67"/>
    </location>
</feature>